<protein>
    <recommendedName>
        <fullName evidence="8">FAD-binding PCMH-type domain-containing protein</fullName>
    </recommendedName>
</protein>
<dbReference type="Proteomes" id="UP001374535">
    <property type="component" value="Chromosome 5"/>
</dbReference>
<dbReference type="FunFam" id="3.30.70.2740:FF:000002">
    <property type="entry name" value="D-2-hydroxyglutarate dehydrogenase mitochondrial"/>
    <property type="match status" value="1"/>
</dbReference>
<evidence type="ECO:0000256" key="5">
    <source>
        <dbReference type="ARBA" id="ARBA00023002"/>
    </source>
</evidence>
<dbReference type="FunFam" id="3.30.43.10:FF:000002">
    <property type="entry name" value="D-2-hydroxyglutarate dehydrogenase, mitochondrial"/>
    <property type="match status" value="1"/>
</dbReference>
<comment type="similarity">
    <text evidence="2">Belongs to the FAD-binding oxidoreductase/transferase type 4 family.</text>
</comment>
<evidence type="ECO:0000256" key="1">
    <source>
        <dbReference type="ARBA" id="ARBA00001974"/>
    </source>
</evidence>
<comment type="cofactor">
    <cofactor evidence="1">
        <name>FAD</name>
        <dbReference type="ChEBI" id="CHEBI:57692"/>
    </cofactor>
</comment>
<dbReference type="InterPro" id="IPR016167">
    <property type="entry name" value="FAD-bd_PCMH_sub1"/>
</dbReference>
<dbReference type="InterPro" id="IPR016166">
    <property type="entry name" value="FAD-bd_PCMH"/>
</dbReference>
<dbReference type="GO" id="GO:0005739">
    <property type="term" value="C:mitochondrion"/>
    <property type="evidence" value="ECO:0007669"/>
    <property type="project" value="TreeGrafter"/>
</dbReference>
<dbReference type="PANTHER" id="PTHR43716">
    <property type="entry name" value="D-2-HYDROXYGLUTARATE DEHYDROGENASE, MITOCHONDRIAL"/>
    <property type="match status" value="1"/>
</dbReference>
<dbReference type="InterPro" id="IPR016171">
    <property type="entry name" value="Vanillyl_alc_oxidase_C-sub2"/>
</dbReference>
<evidence type="ECO:0000256" key="6">
    <source>
        <dbReference type="ARBA" id="ARBA00051778"/>
    </source>
</evidence>
<keyword evidence="7" id="KW-1133">Transmembrane helix</keyword>
<organism evidence="9 10">
    <name type="scientific">Vigna mungo</name>
    <name type="common">Black gram</name>
    <name type="synonym">Phaseolus mungo</name>
    <dbReference type="NCBI Taxonomy" id="3915"/>
    <lineage>
        <taxon>Eukaryota</taxon>
        <taxon>Viridiplantae</taxon>
        <taxon>Streptophyta</taxon>
        <taxon>Embryophyta</taxon>
        <taxon>Tracheophyta</taxon>
        <taxon>Spermatophyta</taxon>
        <taxon>Magnoliopsida</taxon>
        <taxon>eudicotyledons</taxon>
        <taxon>Gunneridae</taxon>
        <taxon>Pentapetalae</taxon>
        <taxon>rosids</taxon>
        <taxon>fabids</taxon>
        <taxon>Fabales</taxon>
        <taxon>Fabaceae</taxon>
        <taxon>Papilionoideae</taxon>
        <taxon>50 kb inversion clade</taxon>
        <taxon>NPAAA clade</taxon>
        <taxon>indigoferoid/millettioid clade</taxon>
        <taxon>Phaseoleae</taxon>
        <taxon>Vigna</taxon>
    </lineage>
</organism>
<gene>
    <name evidence="9" type="ORF">V8G54_016767</name>
</gene>
<accession>A0AAQ3NN58</accession>
<dbReference type="Gene3D" id="3.30.43.10">
    <property type="entry name" value="Uridine Diphospho-n-acetylenolpyruvylglucosamine Reductase, domain 2"/>
    <property type="match status" value="1"/>
</dbReference>
<dbReference type="Gene3D" id="1.10.45.10">
    <property type="entry name" value="Vanillyl-alcohol Oxidase, Chain A, domain 4"/>
    <property type="match status" value="1"/>
</dbReference>
<keyword evidence="3" id="KW-0285">Flavoprotein</keyword>
<dbReference type="InterPro" id="IPR016164">
    <property type="entry name" value="FAD-linked_Oxase-like_C"/>
</dbReference>
<keyword evidence="5" id="KW-0560">Oxidoreductase</keyword>
<dbReference type="InterPro" id="IPR036318">
    <property type="entry name" value="FAD-bd_PCMH-like_sf"/>
</dbReference>
<dbReference type="InterPro" id="IPR051264">
    <property type="entry name" value="FAD-oxidored/transferase_4"/>
</dbReference>
<evidence type="ECO:0000256" key="4">
    <source>
        <dbReference type="ARBA" id="ARBA00022827"/>
    </source>
</evidence>
<dbReference type="GO" id="GO:0071949">
    <property type="term" value="F:FAD binding"/>
    <property type="evidence" value="ECO:0007669"/>
    <property type="project" value="InterPro"/>
</dbReference>
<dbReference type="Gene3D" id="3.30.70.2740">
    <property type="match status" value="1"/>
</dbReference>
<dbReference type="GO" id="GO:0051990">
    <property type="term" value="F:(R)-2-hydroxyglutarate dehydrogenase activity"/>
    <property type="evidence" value="ECO:0007669"/>
    <property type="project" value="UniProtKB-EC"/>
</dbReference>
<evidence type="ECO:0000313" key="9">
    <source>
        <dbReference type="EMBL" id="WVZ12237.1"/>
    </source>
</evidence>
<comment type="catalytic activity">
    <reaction evidence="6">
        <text>(R)-2-hydroxyglutarate + A = 2-oxoglutarate + AH2</text>
        <dbReference type="Rhea" id="RHEA:38295"/>
        <dbReference type="ChEBI" id="CHEBI:13193"/>
        <dbReference type="ChEBI" id="CHEBI:15801"/>
        <dbReference type="ChEBI" id="CHEBI:16810"/>
        <dbReference type="ChEBI" id="CHEBI:17499"/>
        <dbReference type="EC" id="1.1.99.39"/>
    </reaction>
</comment>
<dbReference type="PROSITE" id="PS51387">
    <property type="entry name" value="FAD_PCMH"/>
    <property type="match status" value="1"/>
</dbReference>
<name>A0AAQ3NN58_VIGMU</name>
<dbReference type="InterPro" id="IPR016169">
    <property type="entry name" value="FAD-bd_PCMH_sub2"/>
</dbReference>
<keyword evidence="7" id="KW-0472">Membrane</keyword>
<dbReference type="PANTHER" id="PTHR43716:SF1">
    <property type="entry name" value="D-2-HYDROXYGLUTARATE DEHYDROGENASE, MITOCHONDRIAL"/>
    <property type="match status" value="1"/>
</dbReference>
<dbReference type="Gene3D" id="3.30.465.10">
    <property type="match status" value="1"/>
</dbReference>
<evidence type="ECO:0000256" key="2">
    <source>
        <dbReference type="ARBA" id="ARBA00008000"/>
    </source>
</evidence>
<keyword evidence="7" id="KW-0812">Transmembrane</keyword>
<proteinExistence type="inferred from homology"/>
<evidence type="ECO:0000256" key="3">
    <source>
        <dbReference type="ARBA" id="ARBA00022630"/>
    </source>
</evidence>
<dbReference type="AlphaFoldDB" id="A0AAQ3NN58"/>
<keyword evidence="10" id="KW-1185">Reference proteome</keyword>
<dbReference type="EMBL" id="CP144696">
    <property type="protein sequence ID" value="WVZ12237.1"/>
    <property type="molecule type" value="Genomic_DNA"/>
</dbReference>
<reference evidence="9 10" key="1">
    <citation type="journal article" date="2023" name="Life. Sci Alliance">
        <title>Evolutionary insights into 3D genome organization and epigenetic landscape of Vigna mungo.</title>
        <authorList>
            <person name="Junaid A."/>
            <person name="Singh B."/>
            <person name="Bhatia S."/>
        </authorList>
    </citation>
    <scope>NUCLEOTIDE SEQUENCE [LARGE SCALE GENOMIC DNA]</scope>
    <source>
        <strain evidence="9">Urdbean</strain>
    </source>
</reference>
<dbReference type="FunFam" id="1.10.45.10:FF:000001">
    <property type="entry name" value="D-lactate dehydrogenase mitochondrial"/>
    <property type="match status" value="1"/>
</dbReference>
<dbReference type="FunFam" id="3.30.70.2190:FF:000001">
    <property type="entry name" value="D-2-hydroxyglutarate dehydrogenase mitochondrial"/>
    <property type="match status" value="1"/>
</dbReference>
<feature type="domain" description="FAD-binding PCMH-type" evidence="8">
    <location>
        <begin position="134"/>
        <end position="334"/>
    </location>
</feature>
<evidence type="ECO:0000259" key="8">
    <source>
        <dbReference type="PROSITE" id="PS51387"/>
    </source>
</evidence>
<feature type="transmembrane region" description="Helical" evidence="7">
    <location>
        <begin position="253"/>
        <end position="275"/>
    </location>
</feature>
<dbReference type="SUPFAM" id="SSF56176">
    <property type="entry name" value="FAD-binding/transporter-associated domain-like"/>
    <property type="match status" value="2"/>
</dbReference>
<keyword evidence="4" id="KW-0274">FAD</keyword>
<dbReference type="Pfam" id="PF02913">
    <property type="entry name" value="FAD-oxidase_C"/>
    <property type="match status" value="1"/>
</dbReference>
<dbReference type="Gene3D" id="3.30.70.2190">
    <property type="match status" value="1"/>
</dbReference>
<dbReference type="SUPFAM" id="SSF55103">
    <property type="entry name" value="FAD-linked oxidases, C-terminal domain"/>
    <property type="match status" value="1"/>
</dbReference>
<dbReference type="InterPro" id="IPR004113">
    <property type="entry name" value="FAD-bd_oxidored_4_C"/>
</dbReference>
<evidence type="ECO:0000313" key="10">
    <source>
        <dbReference type="Proteomes" id="UP001374535"/>
    </source>
</evidence>
<evidence type="ECO:0000256" key="7">
    <source>
        <dbReference type="SAM" id="Phobius"/>
    </source>
</evidence>
<sequence>MAKHNSRATLQFLLRCFPHRSRNPPLLPCAGLSTRFISGFDEKSRLLQRNIVLGDRRLLSFFNPVRNFVQTKQWGVGIQRKCYGSLAGLVQRNPRFSKFNDDDVRYFEGILGSKNVVQDEDRLVTSNTDWMHKYKGSSKLLLQPRTTDEVAQILKYCNSRCLAVVPQGGNTGLVGGSVPVFDEVSGILVCEAGCILENIISFLDNEGSVEMFQLMLVVCVLSAMDPFMEIYLNGIQLKGGTIFILKDQKHQNFSIYVMLGASQSIFSFASALFILKQAFDCPTGVEAVLANGTVLDMLKTLRKDNTGYDLKHLFIGSEGSLGIVTKVSILTPPKLSAVNKLLQEAKRKLGEILSAFEFLDSQSMNLVLNHLEGARNPIPTSLHNFYVLIETTGSDESSDKQKLEAFLLGSMENELISDGVLAQDINQASSFWLLREGIPEALMRAGAVYKYDLSIPLEHMYSLVEEMRSRLGNTANVVGYGHLGDSNLHLNVSTPHYDDKILSQIEPFVYEWTSKHRGSISAEHGIGLMKANKIYYSKSRKTVQLMASIKNLMDPNHILNPYKVLPQSLTS</sequence>